<feature type="domain" description="Glycosyltransferase 2-like" evidence="1">
    <location>
        <begin position="15"/>
        <end position="125"/>
    </location>
</feature>
<dbReference type="PANTHER" id="PTHR22916">
    <property type="entry name" value="GLYCOSYLTRANSFERASE"/>
    <property type="match status" value="1"/>
</dbReference>
<organism evidence="2 3">
    <name type="scientific">Variovorax humicola</name>
    <dbReference type="NCBI Taxonomy" id="1769758"/>
    <lineage>
        <taxon>Bacteria</taxon>
        <taxon>Pseudomonadati</taxon>
        <taxon>Pseudomonadota</taxon>
        <taxon>Betaproteobacteria</taxon>
        <taxon>Burkholderiales</taxon>
        <taxon>Comamonadaceae</taxon>
        <taxon>Variovorax</taxon>
    </lineage>
</organism>
<evidence type="ECO:0000313" key="2">
    <source>
        <dbReference type="EMBL" id="MEJ8820808.1"/>
    </source>
</evidence>
<dbReference type="PANTHER" id="PTHR22916:SF3">
    <property type="entry name" value="UDP-GLCNAC:BETAGAL BETA-1,3-N-ACETYLGLUCOSAMINYLTRANSFERASE-LIKE PROTEIN 1"/>
    <property type="match status" value="1"/>
</dbReference>
<proteinExistence type="predicted"/>
<sequence length="353" mass="39868">MTISTSPPRTAPRLSIALGTFNGERYLPEQLDSILRQTCQPYEVVVGDDGSSDGTLEILEKFVAQCAFPVRVIRNEVNLHFTGNFMNIASECTGDYVVFCDQDDVWADTKLAELDASMREQAADLYQHEGLVVDADGIPTGAKLPDHAELRADPESPPYHQGSKGFAMTVRKTVIDEMLRDWDWGVYHEFRREFGSPLGHDQLVYAWCIGRPVVLISKPLTHYRIHATNVTATQTMTGSWVQRLARRAKLIQFAEFNYQRQADKWAAEVVFMERMFPDPPRGIVQLSRYFREAAALWHARAAVHDAHTSRGGRWRSFQEFRTMNRAVKLVPAFGRAALGKDLVLTLLRTVAPG</sequence>
<evidence type="ECO:0000313" key="3">
    <source>
        <dbReference type="Proteomes" id="UP001363010"/>
    </source>
</evidence>
<gene>
    <name evidence="2" type="ORF">WKW80_02005</name>
</gene>
<keyword evidence="2" id="KW-0808">Transferase</keyword>
<protein>
    <submittedName>
        <fullName evidence="2">Glycosyltransferase</fullName>
        <ecNumber evidence="2">2.4.-.-</ecNumber>
    </submittedName>
</protein>
<dbReference type="EC" id="2.4.-.-" evidence="2"/>
<dbReference type="Proteomes" id="UP001363010">
    <property type="component" value="Unassembled WGS sequence"/>
</dbReference>
<keyword evidence="2" id="KW-0328">Glycosyltransferase</keyword>
<dbReference type="EMBL" id="JBBKZV010000001">
    <property type="protein sequence ID" value="MEJ8820808.1"/>
    <property type="molecule type" value="Genomic_DNA"/>
</dbReference>
<comment type="caution">
    <text evidence="2">The sequence shown here is derived from an EMBL/GenBank/DDBJ whole genome shotgun (WGS) entry which is preliminary data.</text>
</comment>
<dbReference type="Gene3D" id="3.90.550.10">
    <property type="entry name" value="Spore Coat Polysaccharide Biosynthesis Protein SpsA, Chain A"/>
    <property type="match status" value="1"/>
</dbReference>
<accession>A0ABU8VSQ8</accession>
<dbReference type="RefSeq" id="WP_340361844.1">
    <property type="nucleotide sequence ID" value="NZ_JBBKZV010000001.1"/>
</dbReference>
<name>A0ABU8VSQ8_9BURK</name>
<dbReference type="GO" id="GO:0016757">
    <property type="term" value="F:glycosyltransferase activity"/>
    <property type="evidence" value="ECO:0007669"/>
    <property type="project" value="UniProtKB-KW"/>
</dbReference>
<dbReference type="Pfam" id="PF00535">
    <property type="entry name" value="Glycos_transf_2"/>
    <property type="match status" value="1"/>
</dbReference>
<reference evidence="2 3" key="1">
    <citation type="submission" date="2024-03" db="EMBL/GenBank/DDBJ databases">
        <title>Novel species of the genus Variovorax.</title>
        <authorList>
            <person name="Liu Q."/>
            <person name="Xin Y.-H."/>
        </authorList>
    </citation>
    <scope>NUCLEOTIDE SEQUENCE [LARGE SCALE GENOMIC DNA]</scope>
    <source>
        <strain evidence="2 3">KACC 18501</strain>
    </source>
</reference>
<dbReference type="SUPFAM" id="SSF53448">
    <property type="entry name" value="Nucleotide-diphospho-sugar transferases"/>
    <property type="match status" value="1"/>
</dbReference>
<dbReference type="InterPro" id="IPR029044">
    <property type="entry name" value="Nucleotide-diphossugar_trans"/>
</dbReference>
<keyword evidence="3" id="KW-1185">Reference proteome</keyword>
<evidence type="ECO:0000259" key="1">
    <source>
        <dbReference type="Pfam" id="PF00535"/>
    </source>
</evidence>
<dbReference type="InterPro" id="IPR001173">
    <property type="entry name" value="Glyco_trans_2-like"/>
</dbReference>